<feature type="domain" description="Helicase C-terminal" evidence="5">
    <location>
        <begin position="285"/>
        <end position="432"/>
    </location>
</feature>
<dbReference type="InterPro" id="IPR001650">
    <property type="entry name" value="Helicase_C-like"/>
</dbReference>
<organism evidence="6 7">
    <name type="scientific">Streptococcus viridans</name>
    <dbReference type="NCBI Taxonomy" id="78535"/>
    <lineage>
        <taxon>Bacteria</taxon>
        <taxon>Bacillati</taxon>
        <taxon>Bacillota</taxon>
        <taxon>Bacilli</taxon>
        <taxon>Lactobacillales</taxon>
        <taxon>Streptococcaceae</taxon>
        <taxon>Streptococcus</taxon>
    </lineage>
</organism>
<dbReference type="EC" id="3.6.4.-" evidence="6"/>
<dbReference type="PROSITE" id="PS51194">
    <property type="entry name" value="HELICASE_CTER"/>
    <property type="match status" value="1"/>
</dbReference>
<dbReference type="SMART" id="SM00490">
    <property type="entry name" value="HELICc"/>
    <property type="match status" value="1"/>
</dbReference>
<name>A0A447Z373_9STRE</name>
<keyword evidence="1" id="KW-0547">Nucleotide-binding</keyword>
<dbReference type="Pfam" id="PF00271">
    <property type="entry name" value="Helicase_C"/>
    <property type="match status" value="1"/>
</dbReference>
<accession>A0A447Z373</accession>
<dbReference type="RefSeq" id="WP_126403862.1">
    <property type="nucleotide sequence ID" value="NZ_LR134266.1"/>
</dbReference>
<evidence type="ECO:0000313" key="7">
    <source>
        <dbReference type="Proteomes" id="UP000270025"/>
    </source>
</evidence>
<dbReference type="SMART" id="SM00487">
    <property type="entry name" value="DEXDc"/>
    <property type="match status" value="1"/>
</dbReference>
<dbReference type="GO" id="GO:0005524">
    <property type="term" value="F:ATP binding"/>
    <property type="evidence" value="ECO:0007669"/>
    <property type="project" value="UniProtKB-KW"/>
</dbReference>
<dbReference type="PANTHER" id="PTHR30580">
    <property type="entry name" value="PRIMOSOMAL PROTEIN N"/>
    <property type="match status" value="1"/>
</dbReference>
<keyword evidence="6" id="KW-0347">Helicase</keyword>
<dbReference type="GO" id="GO:0006310">
    <property type="term" value="P:DNA recombination"/>
    <property type="evidence" value="ECO:0007669"/>
    <property type="project" value="TreeGrafter"/>
</dbReference>
<dbReference type="GO" id="GO:0043138">
    <property type="term" value="F:3'-5' DNA helicase activity"/>
    <property type="evidence" value="ECO:0007669"/>
    <property type="project" value="TreeGrafter"/>
</dbReference>
<dbReference type="InterPro" id="IPR011545">
    <property type="entry name" value="DEAD/DEAH_box_helicase_dom"/>
</dbReference>
<feature type="domain" description="Helicase ATP-binding" evidence="4">
    <location>
        <begin position="107"/>
        <end position="257"/>
    </location>
</feature>
<dbReference type="Gene3D" id="3.40.50.300">
    <property type="entry name" value="P-loop containing nucleotide triphosphate hydrolases"/>
    <property type="match status" value="2"/>
</dbReference>
<proteinExistence type="predicted"/>
<evidence type="ECO:0000256" key="3">
    <source>
        <dbReference type="ARBA" id="ARBA00023125"/>
    </source>
</evidence>
<dbReference type="GO" id="GO:0006302">
    <property type="term" value="P:double-strand break repair"/>
    <property type="evidence" value="ECO:0007669"/>
    <property type="project" value="TreeGrafter"/>
</dbReference>
<dbReference type="InterPro" id="IPR027417">
    <property type="entry name" value="P-loop_NTPase"/>
</dbReference>
<dbReference type="PANTHER" id="PTHR30580:SF1">
    <property type="entry name" value="COMF OPERON PROTEIN 1"/>
    <property type="match status" value="1"/>
</dbReference>
<dbReference type="Pfam" id="PF00270">
    <property type="entry name" value="DEAD"/>
    <property type="match status" value="1"/>
</dbReference>
<sequence length="432" mass="49700">MKLEDCYGRLFTQDQLEDDLLEQAQQLPAMVKEKTALICNRCGTQIDKARWKLQIGSYYCRACIQLGRVRSDQALYYFPQQAFPQEEVLRWQGTLTPFQSRVSQELVQSLTESKPMMVHAVTGAGKTEMMYQVVAEMIKKGRCVCIATPRIDVCIELYKRMTLDFSCPISLLHGDSDPYFRTPLVISTTHQLLKFYQAFDLLIIDEVDAFPFVNNPVLYHAVSNAVTKNGKLIYLTATSTEELDKKVKKQEIKRVSLPRRFHGNPLVVPKKVWLKDLRKKIEKKQVPTKLLKLIKEQRKTSFPLILFVSEIELGDKILSLLRRDFKNEIIELVTSKTDNRLELVEKFRNQEITILVSTTILERGVTFPKVDVFVIEANHRLFTKSALVQIAGRVGRSMERPTGELLFLAEGTSKEMTQAIKEIKEMNREAGF</sequence>
<dbReference type="Proteomes" id="UP000270025">
    <property type="component" value="Chromosome"/>
</dbReference>
<keyword evidence="7" id="KW-1185">Reference proteome</keyword>
<dbReference type="GO" id="GO:0003677">
    <property type="term" value="F:DNA binding"/>
    <property type="evidence" value="ECO:0007669"/>
    <property type="project" value="UniProtKB-KW"/>
</dbReference>
<evidence type="ECO:0000313" key="6">
    <source>
        <dbReference type="EMBL" id="VED66730.1"/>
    </source>
</evidence>
<keyword evidence="2" id="KW-0067">ATP-binding</keyword>
<dbReference type="SUPFAM" id="SSF52540">
    <property type="entry name" value="P-loop containing nucleoside triphosphate hydrolases"/>
    <property type="match status" value="1"/>
</dbReference>
<protein>
    <submittedName>
        <fullName evidence="6">Superfamily II DNA/RNA helicase required for DNA uptake</fullName>
        <ecNumber evidence="6">3.6.4.-</ecNumber>
    </submittedName>
</protein>
<reference evidence="6 7" key="1">
    <citation type="submission" date="2018-12" db="EMBL/GenBank/DDBJ databases">
        <authorList>
            <consortium name="Pathogen Informatics"/>
        </authorList>
    </citation>
    <scope>NUCLEOTIDE SEQUENCE [LARGE SCALE GENOMIC DNA]</scope>
    <source>
        <strain evidence="6 7">NCTC3166</strain>
    </source>
</reference>
<dbReference type="InterPro" id="IPR014001">
    <property type="entry name" value="Helicase_ATP-bd"/>
</dbReference>
<keyword evidence="3" id="KW-0238">DNA-binding</keyword>
<dbReference type="GO" id="GO:0016787">
    <property type="term" value="F:hydrolase activity"/>
    <property type="evidence" value="ECO:0007669"/>
    <property type="project" value="UniProtKB-KW"/>
</dbReference>
<dbReference type="KEGG" id="svf:NCTC3166_00526"/>
<dbReference type="CDD" id="cd17925">
    <property type="entry name" value="DEXDc_ComFA"/>
    <property type="match status" value="1"/>
</dbReference>
<gene>
    <name evidence="6" type="primary">comFA</name>
    <name evidence="6" type="ORF">NCTC3166_00526</name>
</gene>
<dbReference type="PROSITE" id="PS51192">
    <property type="entry name" value="HELICASE_ATP_BIND_1"/>
    <property type="match status" value="1"/>
</dbReference>
<keyword evidence="6" id="KW-0378">Hydrolase</keyword>
<evidence type="ECO:0000256" key="1">
    <source>
        <dbReference type="ARBA" id="ARBA00022741"/>
    </source>
</evidence>
<evidence type="ECO:0000259" key="5">
    <source>
        <dbReference type="PROSITE" id="PS51194"/>
    </source>
</evidence>
<evidence type="ECO:0000256" key="2">
    <source>
        <dbReference type="ARBA" id="ARBA00022840"/>
    </source>
</evidence>
<evidence type="ECO:0000259" key="4">
    <source>
        <dbReference type="PROSITE" id="PS51192"/>
    </source>
</evidence>
<dbReference type="AlphaFoldDB" id="A0A447Z373"/>
<dbReference type="GO" id="GO:0006270">
    <property type="term" value="P:DNA replication initiation"/>
    <property type="evidence" value="ECO:0007669"/>
    <property type="project" value="TreeGrafter"/>
</dbReference>
<dbReference type="EMBL" id="LR134266">
    <property type="protein sequence ID" value="VED66730.1"/>
    <property type="molecule type" value="Genomic_DNA"/>
</dbReference>